<sequence length="176" mass="19611">MLLALATDQCVQTLASIELNNIENLSDRLENQITKRIKTSNINKIQPTLILPFFTDDVNICSAKSLLLYLEKTENIRGTTSNLFKTFKRQHLASTAKTISRWLKTMLKKSGLDINFSGAHSTRHASTSTAARKGVSYDNIRLAAGWREKSKTFAAFYKKCSVSNATNFATAVLNCT</sequence>
<comment type="caution">
    <text evidence="2">The sequence shown here is derived from an EMBL/GenBank/DDBJ whole genome shotgun (WGS) entry which is preliminary data.</text>
</comment>
<reference evidence="2" key="1">
    <citation type="journal article" date="2023" name="Insect Mol. Biol.">
        <title>Genome sequencing provides insights into the evolution of gene families encoding plant cell wall-degrading enzymes in longhorned beetles.</title>
        <authorList>
            <person name="Shin N.R."/>
            <person name="Okamura Y."/>
            <person name="Kirsch R."/>
            <person name="Pauchet Y."/>
        </authorList>
    </citation>
    <scope>NUCLEOTIDE SEQUENCE</scope>
    <source>
        <strain evidence="2">RBIC_L_NR</strain>
    </source>
</reference>
<dbReference type="Proteomes" id="UP001162156">
    <property type="component" value="Unassembled WGS sequence"/>
</dbReference>
<gene>
    <name evidence="2" type="ORF">NQ314_006452</name>
</gene>
<dbReference type="InterPro" id="IPR011010">
    <property type="entry name" value="DNA_brk_join_enz"/>
</dbReference>
<evidence type="ECO:0008006" key="4">
    <source>
        <dbReference type="Google" id="ProtNLM"/>
    </source>
</evidence>
<dbReference type="GO" id="GO:0015074">
    <property type="term" value="P:DNA integration"/>
    <property type="evidence" value="ECO:0007669"/>
    <property type="project" value="InterPro"/>
</dbReference>
<name>A0AAV8Z3E3_9CUCU</name>
<dbReference type="PANTHER" id="PTHR35617">
    <property type="entry name" value="PHAGE_INTEGRASE DOMAIN-CONTAINING PROTEIN"/>
    <property type="match status" value="1"/>
</dbReference>
<dbReference type="GO" id="GO:0003677">
    <property type="term" value="F:DNA binding"/>
    <property type="evidence" value="ECO:0007669"/>
    <property type="project" value="InterPro"/>
</dbReference>
<dbReference type="PANTHER" id="PTHR35617:SF3">
    <property type="entry name" value="CORE-BINDING (CB) DOMAIN-CONTAINING PROTEIN"/>
    <property type="match status" value="1"/>
</dbReference>
<evidence type="ECO:0000313" key="3">
    <source>
        <dbReference type="Proteomes" id="UP001162156"/>
    </source>
</evidence>
<dbReference type="EMBL" id="JANEYF010001749">
    <property type="protein sequence ID" value="KAJ8958083.1"/>
    <property type="molecule type" value="Genomic_DNA"/>
</dbReference>
<keyword evidence="3" id="KW-1185">Reference proteome</keyword>
<organism evidence="2 3">
    <name type="scientific">Rhamnusium bicolor</name>
    <dbReference type="NCBI Taxonomy" id="1586634"/>
    <lineage>
        <taxon>Eukaryota</taxon>
        <taxon>Metazoa</taxon>
        <taxon>Ecdysozoa</taxon>
        <taxon>Arthropoda</taxon>
        <taxon>Hexapoda</taxon>
        <taxon>Insecta</taxon>
        <taxon>Pterygota</taxon>
        <taxon>Neoptera</taxon>
        <taxon>Endopterygota</taxon>
        <taxon>Coleoptera</taxon>
        <taxon>Polyphaga</taxon>
        <taxon>Cucujiformia</taxon>
        <taxon>Chrysomeloidea</taxon>
        <taxon>Cerambycidae</taxon>
        <taxon>Lepturinae</taxon>
        <taxon>Rhagiini</taxon>
        <taxon>Rhamnusium</taxon>
    </lineage>
</organism>
<dbReference type="InterPro" id="IPR013762">
    <property type="entry name" value="Integrase-like_cat_sf"/>
</dbReference>
<dbReference type="AlphaFoldDB" id="A0AAV8Z3E3"/>
<proteinExistence type="predicted"/>
<dbReference type="Gene3D" id="1.10.443.10">
    <property type="entry name" value="Intergrase catalytic core"/>
    <property type="match status" value="1"/>
</dbReference>
<accession>A0AAV8Z3E3</accession>
<evidence type="ECO:0000256" key="1">
    <source>
        <dbReference type="ARBA" id="ARBA00023172"/>
    </source>
</evidence>
<evidence type="ECO:0000313" key="2">
    <source>
        <dbReference type="EMBL" id="KAJ8958083.1"/>
    </source>
</evidence>
<dbReference type="GO" id="GO:0006310">
    <property type="term" value="P:DNA recombination"/>
    <property type="evidence" value="ECO:0007669"/>
    <property type="project" value="UniProtKB-KW"/>
</dbReference>
<keyword evidence="1" id="KW-0233">DNA recombination</keyword>
<dbReference type="SUPFAM" id="SSF56349">
    <property type="entry name" value="DNA breaking-rejoining enzymes"/>
    <property type="match status" value="1"/>
</dbReference>
<protein>
    <recommendedName>
        <fullName evidence="4">Tyr recombinase domain-containing protein</fullName>
    </recommendedName>
</protein>